<dbReference type="Pfam" id="PF03446">
    <property type="entry name" value="NAD_binding_2"/>
    <property type="match status" value="1"/>
</dbReference>
<accession>A0A3M7M202</accession>
<dbReference type="FunFam" id="3.40.50.720:FF:000634">
    <property type="entry name" value="6-phosphogluconate dehydrogenase, decarboxylating"/>
    <property type="match status" value="1"/>
</dbReference>
<evidence type="ECO:0000256" key="3">
    <source>
        <dbReference type="ARBA" id="ARBA00013011"/>
    </source>
</evidence>
<dbReference type="Pfam" id="PF00393">
    <property type="entry name" value="6PGD"/>
    <property type="match status" value="1"/>
</dbReference>
<evidence type="ECO:0000256" key="5">
    <source>
        <dbReference type="ARBA" id="ARBA00023064"/>
    </source>
</evidence>
<dbReference type="GO" id="GO:0004616">
    <property type="term" value="F:phosphogluconate dehydrogenase (decarboxylating) activity"/>
    <property type="evidence" value="ECO:0007669"/>
    <property type="project" value="UniProtKB-EC"/>
</dbReference>
<dbReference type="Gene3D" id="3.40.50.720">
    <property type="entry name" value="NAD(P)-binding Rossmann-like Domain"/>
    <property type="match status" value="1"/>
</dbReference>
<dbReference type="SMART" id="SM01350">
    <property type="entry name" value="6PGD"/>
    <property type="match status" value="1"/>
</dbReference>
<dbReference type="InterPro" id="IPR006183">
    <property type="entry name" value="Pgluconate_DH"/>
</dbReference>
<reference evidence="8 9" key="1">
    <citation type="journal article" date="2014" name="PLoS ONE">
        <title>De novo Genome Assembly of the Fungal Plant Pathogen Pyrenophora semeniperda.</title>
        <authorList>
            <person name="Soliai M.M."/>
            <person name="Meyer S.E."/>
            <person name="Udall J.A."/>
            <person name="Elzinga D.E."/>
            <person name="Hermansen R.A."/>
            <person name="Bodily P.M."/>
            <person name="Hart A.A."/>
            <person name="Coleman C.E."/>
        </authorList>
    </citation>
    <scope>NUCLEOTIDE SEQUENCE [LARGE SCALE GENOMIC DNA]</scope>
    <source>
        <strain evidence="8 9">CCB06</strain>
        <tissue evidence="8">Mycelium</tissue>
    </source>
</reference>
<dbReference type="GO" id="GO:0019521">
    <property type="term" value="P:D-gluconate metabolic process"/>
    <property type="evidence" value="ECO:0007669"/>
    <property type="project" value="UniProtKB-KW"/>
</dbReference>
<evidence type="ECO:0000256" key="4">
    <source>
        <dbReference type="ARBA" id="ARBA00023002"/>
    </source>
</evidence>
<dbReference type="PRINTS" id="PR00076">
    <property type="entry name" value="6PGDHDRGNASE"/>
</dbReference>
<protein>
    <recommendedName>
        <fullName evidence="3">phosphogluconate dehydrogenase (NADP(+)-dependent, decarboxylating)</fullName>
        <ecNumber evidence="3">1.1.1.44</ecNumber>
    </recommendedName>
</protein>
<sequence length="539" mass="58949">MSKFTNIAMIGCGSMGGGMALLFAEVGVHVSLSDPSEEAMDAVIEKAEKQGYNGKVQKYKGDLIKRDGYQYETYQVTDYKSLCAALSTPRLLVFSLPHGGVADKVLEGLMPNLSRDDIILDCGNEHFANTERRQEKTQGTGIRYIGCGVSGGYQAARAGPSMCPGGDMSALNEVLPLLEKVAAKDKDEKPCVGAIGKGGAGHYVKMMHNGIEHGMLSAICEAWGIMRKMGMDYEEIGHVLAQWNSEGELRGTYLVDIGADLSHKRGSIDKSDASTHQDQKDAPLVISQVLDKVVQDVTGEEGTGIWSNTEAIELHVPAFTLNIAHAFRLASAFRGDREQASKASDGGFPPSELNISDKQAFIEDLRKATYAACLASFIQGMDVIVKADQAHKWDIDYSQVWQIWRAGCIIQADYISDEILGPVLKSNPSPENINLNFSPRVARDIKNCFPALRRVVAKAVETDQVVPALSASLEYFKVASGTDLPTAFYEAQLDYFGSHMFDKKGDEDPNVKKPMKGKHHFEWKPATSKKEVYGKNYTV</sequence>
<comment type="similarity">
    <text evidence="2">Belongs to the 6-phosphogluconate dehydrogenase family.</text>
</comment>
<gene>
    <name evidence="8" type="ORF">GMOD_00008154</name>
</gene>
<evidence type="ECO:0000313" key="9">
    <source>
        <dbReference type="Proteomes" id="UP000265663"/>
    </source>
</evidence>
<dbReference type="PANTHER" id="PTHR11811">
    <property type="entry name" value="6-PHOSPHOGLUCONATE DEHYDROGENASE"/>
    <property type="match status" value="1"/>
</dbReference>
<proteinExistence type="inferred from homology"/>
<keyword evidence="4" id="KW-0560">Oxidoreductase</keyword>
<dbReference type="GO" id="GO:0006098">
    <property type="term" value="P:pentose-phosphate shunt"/>
    <property type="evidence" value="ECO:0007669"/>
    <property type="project" value="UniProtKB-UniPathway"/>
</dbReference>
<comment type="pathway">
    <text evidence="1">Carbohydrate degradation; pentose phosphate pathway; D-ribulose 5-phosphate from D-glucose 6-phosphate (oxidative stage): step 3/3.</text>
</comment>
<keyword evidence="9" id="KW-1185">Reference proteome</keyword>
<evidence type="ECO:0000256" key="1">
    <source>
        <dbReference type="ARBA" id="ARBA00004874"/>
    </source>
</evidence>
<dbReference type="InterPro" id="IPR006114">
    <property type="entry name" value="6PGDH_C"/>
</dbReference>
<dbReference type="InterPro" id="IPR008927">
    <property type="entry name" value="6-PGluconate_DH-like_C_sf"/>
</dbReference>
<dbReference type="InterPro" id="IPR036291">
    <property type="entry name" value="NAD(P)-bd_dom_sf"/>
</dbReference>
<dbReference type="SUPFAM" id="SSF51735">
    <property type="entry name" value="NAD(P)-binding Rossmann-fold domains"/>
    <property type="match status" value="1"/>
</dbReference>
<evidence type="ECO:0000256" key="2">
    <source>
        <dbReference type="ARBA" id="ARBA00008419"/>
    </source>
</evidence>
<name>A0A3M7M202_9PLEO</name>
<dbReference type="InterPro" id="IPR013328">
    <property type="entry name" value="6PGD_dom2"/>
</dbReference>
<dbReference type="Gene3D" id="1.10.1040.10">
    <property type="entry name" value="N-(1-d-carboxylethyl)-l-norvaline Dehydrogenase, domain 2"/>
    <property type="match status" value="1"/>
</dbReference>
<evidence type="ECO:0000313" key="8">
    <source>
        <dbReference type="EMBL" id="RMZ68449.1"/>
    </source>
</evidence>
<dbReference type="SUPFAM" id="SSF48179">
    <property type="entry name" value="6-phosphogluconate dehydrogenase C-terminal domain-like"/>
    <property type="match status" value="1"/>
</dbReference>
<dbReference type="EMBL" id="KE747816">
    <property type="protein sequence ID" value="RMZ68449.1"/>
    <property type="molecule type" value="Genomic_DNA"/>
</dbReference>
<dbReference type="InterPro" id="IPR006115">
    <property type="entry name" value="6PGDH_NADP-bd"/>
</dbReference>
<dbReference type="Proteomes" id="UP000265663">
    <property type="component" value="Unassembled WGS sequence"/>
</dbReference>
<organism evidence="8 9">
    <name type="scientific">Pyrenophora seminiperda CCB06</name>
    <dbReference type="NCBI Taxonomy" id="1302712"/>
    <lineage>
        <taxon>Eukaryota</taxon>
        <taxon>Fungi</taxon>
        <taxon>Dikarya</taxon>
        <taxon>Ascomycota</taxon>
        <taxon>Pezizomycotina</taxon>
        <taxon>Dothideomycetes</taxon>
        <taxon>Pleosporomycetidae</taxon>
        <taxon>Pleosporales</taxon>
        <taxon>Pleosporineae</taxon>
        <taxon>Pleosporaceae</taxon>
        <taxon>Pyrenophora</taxon>
    </lineage>
</organism>
<dbReference type="EC" id="1.1.1.44" evidence="3"/>
<evidence type="ECO:0000256" key="6">
    <source>
        <dbReference type="ARBA" id="ARBA00023126"/>
    </source>
</evidence>
<dbReference type="GO" id="GO:0050661">
    <property type="term" value="F:NADP binding"/>
    <property type="evidence" value="ECO:0007669"/>
    <property type="project" value="InterPro"/>
</dbReference>
<dbReference type="AlphaFoldDB" id="A0A3M7M202"/>
<dbReference type="UniPathway" id="UPA00115">
    <property type="reaction ID" value="UER00410"/>
</dbReference>
<keyword evidence="6" id="KW-0570">Pentose shunt</keyword>
<keyword evidence="5" id="KW-0311">Gluconate utilization</keyword>
<feature type="domain" description="6-phosphogluconate dehydrogenase C-terminal" evidence="7">
    <location>
        <begin position="201"/>
        <end position="524"/>
    </location>
</feature>
<dbReference type="OrthoDB" id="434986at2759"/>
<evidence type="ECO:0000259" key="7">
    <source>
        <dbReference type="SMART" id="SM01350"/>
    </source>
</evidence>